<name>A0A1F5EJP7_9BACT</name>
<dbReference type="AlphaFoldDB" id="A0A1F5EJP7"/>
<dbReference type="GO" id="GO:0016887">
    <property type="term" value="F:ATP hydrolysis activity"/>
    <property type="evidence" value="ECO:0007669"/>
    <property type="project" value="InterPro"/>
</dbReference>
<dbReference type="PRINTS" id="PR00120">
    <property type="entry name" value="HATPASE"/>
</dbReference>
<feature type="domain" description="Cation-transporting P-type ATPase N-terminal" evidence="10">
    <location>
        <begin position="6"/>
        <end position="80"/>
    </location>
</feature>
<evidence type="ECO:0000313" key="12">
    <source>
        <dbReference type="Proteomes" id="UP000179003"/>
    </source>
</evidence>
<evidence type="ECO:0000313" key="11">
    <source>
        <dbReference type="EMBL" id="OGD67444.1"/>
    </source>
</evidence>
<feature type="transmembrane region" description="Helical" evidence="9">
    <location>
        <begin position="684"/>
        <end position="709"/>
    </location>
</feature>
<dbReference type="GO" id="GO:0005391">
    <property type="term" value="F:P-type sodium:potassium-exchanging transporter activity"/>
    <property type="evidence" value="ECO:0007669"/>
    <property type="project" value="TreeGrafter"/>
</dbReference>
<dbReference type="PANTHER" id="PTHR43294:SF20">
    <property type="entry name" value="P-TYPE ATPASE"/>
    <property type="match status" value="1"/>
</dbReference>
<dbReference type="GO" id="GO:0005886">
    <property type="term" value="C:plasma membrane"/>
    <property type="evidence" value="ECO:0007669"/>
    <property type="project" value="TreeGrafter"/>
</dbReference>
<evidence type="ECO:0000256" key="5">
    <source>
        <dbReference type="ARBA" id="ARBA00022840"/>
    </source>
</evidence>
<dbReference type="GO" id="GO:1990573">
    <property type="term" value="P:potassium ion import across plasma membrane"/>
    <property type="evidence" value="ECO:0007669"/>
    <property type="project" value="TreeGrafter"/>
</dbReference>
<organism evidence="11 12">
    <name type="scientific">Candidatus Campbellbacteria bacterium RIFOXYC2_FULL_35_25</name>
    <dbReference type="NCBI Taxonomy" id="1797582"/>
    <lineage>
        <taxon>Bacteria</taxon>
        <taxon>Candidatus Campbelliibacteriota</taxon>
    </lineage>
</organism>
<dbReference type="InterPro" id="IPR023299">
    <property type="entry name" value="ATPase_P-typ_cyto_dom_N"/>
</dbReference>
<feature type="transmembrane region" description="Helical" evidence="9">
    <location>
        <begin position="60"/>
        <end position="78"/>
    </location>
</feature>
<gene>
    <name evidence="11" type="ORF">A2442_02975</name>
</gene>
<dbReference type="InterPro" id="IPR018303">
    <property type="entry name" value="ATPase_P-typ_P_site"/>
</dbReference>
<dbReference type="InterPro" id="IPR001757">
    <property type="entry name" value="P_typ_ATPase"/>
</dbReference>
<dbReference type="Pfam" id="PF00689">
    <property type="entry name" value="Cation_ATPase_C"/>
    <property type="match status" value="1"/>
</dbReference>
<keyword evidence="6" id="KW-1278">Translocase</keyword>
<dbReference type="Proteomes" id="UP000179003">
    <property type="component" value="Unassembled WGS sequence"/>
</dbReference>
<feature type="transmembrane region" description="Helical" evidence="9">
    <location>
        <begin position="863"/>
        <end position="882"/>
    </location>
</feature>
<dbReference type="Gene3D" id="2.70.150.10">
    <property type="entry name" value="Calcium-transporting ATPase, cytoplasmic transduction domain A"/>
    <property type="match status" value="1"/>
</dbReference>
<keyword evidence="3 9" id="KW-0812">Transmembrane</keyword>
<dbReference type="EMBL" id="MFAE01000005">
    <property type="protein sequence ID" value="OGD67444.1"/>
    <property type="molecule type" value="Genomic_DNA"/>
</dbReference>
<dbReference type="NCBIfam" id="TIGR01494">
    <property type="entry name" value="ATPase_P-type"/>
    <property type="match status" value="2"/>
</dbReference>
<feature type="transmembrane region" description="Helical" evidence="9">
    <location>
        <begin position="821"/>
        <end position="843"/>
    </location>
</feature>
<dbReference type="Gene3D" id="3.40.1110.10">
    <property type="entry name" value="Calcium-transporting ATPase, cytoplasmic domain N"/>
    <property type="match status" value="1"/>
</dbReference>
<evidence type="ECO:0000256" key="9">
    <source>
        <dbReference type="SAM" id="Phobius"/>
    </source>
</evidence>
<dbReference type="PANTHER" id="PTHR43294">
    <property type="entry name" value="SODIUM/POTASSIUM-TRANSPORTING ATPASE SUBUNIT ALPHA"/>
    <property type="match status" value="1"/>
</dbReference>
<dbReference type="GO" id="GO:0005524">
    <property type="term" value="F:ATP binding"/>
    <property type="evidence" value="ECO:0007669"/>
    <property type="project" value="UniProtKB-KW"/>
</dbReference>
<dbReference type="InterPro" id="IPR023298">
    <property type="entry name" value="ATPase_P-typ_TM_dom_sf"/>
</dbReference>
<keyword evidence="7 9" id="KW-1133">Transmembrane helix</keyword>
<dbReference type="SUPFAM" id="SSF81660">
    <property type="entry name" value="Metal cation-transporting ATPase, ATP-binding domain N"/>
    <property type="match status" value="1"/>
</dbReference>
<comment type="caution">
    <text evidence="11">The sequence shown here is derived from an EMBL/GenBank/DDBJ whole genome shotgun (WGS) entry which is preliminary data.</text>
</comment>
<protein>
    <recommendedName>
        <fullName evidence="10">Cation-transporting P-type ATPase N-terminal domain-containing protein</fullName>
    </recommendedName>
</protein>
<dbReference type="SFLD" id="SFLDG00002">
    <property type="entry name" value="C1.7:_P-type_atpase_like"/>
    <property type="match status" value="1"/>
</dbReference>
<evidence type="ECO:0000256" key="6">
    <source>
        <dbReference type="ARBA" id="ARBA00022967"/>
    </source>
</evidence>
<dbReference type="GO" id="GO:0030007">
    <property type="term" value="P:intracellular potassium ion homeostasis"/>
    <property type="evidence" value="ECO:0007669"/>
    <property type="project" value="TreeGrafter"/>
</dbReference>
<accession>A0A1F5EJP7</accession>
<evidence type="ECO:0000256" key="2">
    <source>
        <dbReference type="ARBA" id="ARBA00005675"/>
    </source>
</evidence>
<dbReference type="InterPro" id="IPR008250">
    <property type="entry name" value="ATPase_P-typ_transduc_dom_A_sf"/>
</dbReference>
<proteinExistence type="inferred from homology"/>
<comment type="similarity">
    <text evidence="2">Belongs to the cation transport ATPase (P-type) (TC 3.A.3) family. Type IIA subfamily.</text>
</comment>
<dbReference type="Pfam" id="PF00122">
    <property type="entry name" value="E1-E2_ATPase"/>
    <property type="match status" value="1"/>
</dbReference>
<evidence type="ECO:0000256" key="1">
    <source>
        <dbReference type="ARBA" id="ARBA00004141"/>
    </source>
</evidence>
<dbReference type="Pfam" id="PF08282">
    <property type="entry name" value="Hydrolase_3"/>
    <property type="match status" value="1"/>
</dbReference>
<feature type="transmembrane region" description="Helical" evidence="9">
    <location>
        <begin position="792"/>
        <end position="809"/>
    </location>
</feature>
<dbReference type="Pfam" id="PF13246">
    <property type="entry name" value="Cation_ATPase"/>
    <property type="match status" value="1"/>
</dbReference>
<feature type="transmembrane region" description="Helical" evidence="9">
    <location>
        <begin position="277"/>
        <end position="305"/>
    </location>
</feature>
<dbReference type="InterPro" id="IPR006068">
    <property type="entry name" value="ATPase_P-typ_cation-transptr_C"/>
</dbReference>
<feature type="transmembrane region" description="Helical" evidence="9">
    <location>
        <begin position="715"/>
        <end position="733"/>
    </location>
</feature>
<dbReference type="GO" id="GO:0006883">
    <property type="term" value="P:intracellular sodium ion homeostasis"/>
    <property type="evidence" value="ECO:0007669"/>
    <property type="project" value="TreeGrafter"/>
</dbReference>
<keyword evidence="5" id="KW-0067">ATP-binding</keyword>
<dbReference type="SMART" id="SM00831">
    <property type="entry name" value="Cation_ATPase_N"/>
    <property type="match status" value="1"/>
</dbReference>
<dbReference type="InterPro" id="IPR059000">
    <property type="entry name" value="ATPase_P-type_domA"/>
</dbReference>
<evidence type="ECO:0000256" key="4">
    <source>
        <dbReference type="ARBA" id="ARBA00022741"/>
    </source>
</evidence>
<sequence length="888" mass="97717">MIKKIDWYLLNTEEIAEKLKTHLVEGLSNSEVLKLREKHGENSFGKKDGLGIWGKILTQFKSPLVFILLLAGILTLLLNEFADATVIFIALAINTIIGTLQENKASKAFDELNKSQQKYATVVREGKKSLILAKELVPGDIVILDAGMYIPADIRLIKEKNISINESVLTGEWANVSKSIETLGKEVSIIERTNMVWMGTLIAAGYCKGIVVETGNRTQIGKIAKSLGDIEEEKTPIKESIEKLSKFLSIAVVISLLIILVLGLLREEPLLEMILVAIAVAVAVMPSGLPVAVTSVLAVGMSAILKKGGLVRNLLAAETLGSTTIILTDKTGTITEAKLHLAEIFTAESLHNKNLKIDEGDNRDLLKMAVISSDAFVEEDENSPGKLIVRGRPLEKAMVMAGLEYGVSQNDFSIDHKRIDMLGFESKNGFSASLNKNGSHKINRLFVSGKPELLLENSKFIFINGKKEEMTGALLESFQKVQAEKSSEGIRFTALVYKDVDWEKIPAEEKNAGEIVTDLVFVGFFGFSDPVRANAKDAIKIATEAGARVIMITGDNPNTAGKIAQEVGIMKKGDRVLTGVEIDKMNDEELLEALKHTKVLARMEPSQKLRISRIFQKDGEVVAMTGDGVNDAPALQGADIGIAMGNGTDVSKEASDIILLDGDFSVITFAIEEGRRIVDNLKKIVGYLLSTSFSEVFLIGGSLIIGLPLPILPAQILWANIIEEGLMNFAFVFEPGEKDLMKRNPRSSDNTNIVSSQLKRLIAIVSIVTGLFLVGLYWVLMQFDLRIEEVRTIMFAVVSLDSIFFAFSFKSLRTPLWKENFLSNKFLLISWVISILFLLAALFFDPIRNMLSLTILSGKELLFLLGIGVFNLILIEVTKYFVFEKELK</sequence>
<dbReference type="Pfam" id="PF00690">
    <property type="entry name" value="Cation_ATPase_N"/>
    <property type="match status" value="1"/>
</dbReference>
<keyword evidence="4" id="KW-0547">Nucleotide-binding</keyword>
<reference evidence="11 12" key="1">
    <citation type="journal article" date="2016" name="Nat. Commun.">
        <title>Thousands of microbial genomes shed light on interconnected biogeochemical processes in an aquifer system.</title>
        <authorList>
            <person name="Anantharaman K."/>
            <person name="Brown C.T."/>
            <person name="Hug L.A."/>
            <person name="Sharon I."/>
            <person name="Castelle C.J."/>
            <person name="Probst A.J."/>
            <person name="Thomas B.C."/>
            <person name="Singh A."/>
            <person name="Wilkins M.J."/>
            <person name="Karaoz U."/>
            <person name="Brodie E.L."/>
            <person name="Williams K.H."/>
            <person name="Hubbard S.S."/>
            <person name="Banfield J.F."/>
        </authorList>
    </citation>
    <scope>NUCLEOTIDE SEQUENCE [LARGE SCALE GENOMIC DNA]</scope>
</reference>
<feature type="transmembrane region" description="Helical" evidence="9">
    <location>
        <begin position="247"/>
        <end position="265"/>
    </location>
</feature>
<dbReference type="Gene3D" id="1.20.1110.10">
    <property type="entry name" value="Calcium-transporting ATPase, transmembrane domain"/>
    <property type="match status" value="1"/>
</dbReference>
<dbReference type="SUPFAM" id="SSF56784">
    <property type="entry name" value="HAD-like"/>
    <property type="match status" value="1"/>
</dbReference>
<dbReference type="GO" id="GO:1902600">
    <property type="term" value="P:proton transmembrane transport"/>
    <property type="evidence" value="ECO:0007669"/>
    <property type="project" value="TreeGrafter"/>
</dbReference>
<evidence type="ECO:0000256" key="7">
    <source>
        <dbReference type="ARBA" id="ARBA00022989"/>
    </source>
</evidence>
<dbReference type="SFLD" id="SFLDS00003">
    <property type="entry name" value="Haloacid_Dehalogenase"/>
    <property type="match status" value="1"/>
</dbReference>
<evidence type="ECO:0000256" key="8">
    <source>
        <dbReference type="ARBA" id="ARBA00023136"/>
    </source>
</evidence>
<dbReference type="InterPro" id="IPR023214">
    <property type="entry name" value="HAD_sf"/>
</dbReference>
<dbReference type="InterPro" id="IPR044492">
    <property type="entry name" value="P_typ_ATPase_HD_dom"/>
</dbReference>
<keyword evidence="8 9" id="KW-0472">Membrane</keyword>
<dbReference type="STRING" id="1797582.A2442_02975"/>
<dbReference type="InterPro" id="IPR004014">
    <property type="entry name" value="ATPase_P-typ_cation-transptr_N"/>
</dbReference>
<feature type="transmembrane region" description="Helical" evidence="9">
    <location>
        <begin position="761"/>
        <end position="780"/>
    </location>
</feature>
<evidence type="ECO:0000259" key="10">
    <source>
        <dbReference type="SMART" id="SM00831"/>
    </source>
</evidence>
<dbReference type="SUPFAM" id="SSF81665">
    <property type="entry name" value="Calcium ATPase, transmembrane domain M"/>
    <property type="match status" value="1"/>
</dbReference>
<dbReference type="Gene3D" id="3.40.50.1000">
    <property type="entry name" value="HAD superfamily/HAD-like"/>
    <property type="match status" value="1"/>
</dbReference>
<dbReference type="PROSITE" id="PS00154">
    <property type="entry name" value="ATPASE_E1_E2"/>
    <property type="match status" value="1"/>
</dbReference>
<dbReference type="SUPFAM" id="SSF81653">
    <property type="entry name" value="Calcium ATPase, transduction domain A"/>
    <property type="match status" value="1"/>
</dbReference>
<dbReference type="GO" id="GO:0036376">
    <property type="term" value="P:sodium ion export across plasma membrane"/>
    <property type="evidence" value="ECO:0007669"/>
    <property type="project" value="TreeGrafter"/>
</dbReference>
<evidence type="ECO:0000256" key="3">
    <source>
        <dbReference type="ARBA" id="ARBA00022692"/>
    </source>
</evidence>
<dbReference type="InterPro" id="IPR036412">
    <property type="entry name" value="HAD-like_sf"/>
</dbReference>
<dbReference type="PRINTS" id="PR00119">
    <property type="entry name" value="CATATPASE"/>
</dbReference>
<dbReference type="SFLD" id="SFLDF00027">
    <property type="entry name" value="p-type_atpase"/>
    <property type="match status" value="1"/>
</dbReference>
<comment type="subcellular location">
    <subcellularLocation>
        <location evidence="1">Membrane</location>
        <topology evidence="1">Multi-pass membrane protein</topology>
    </subcellularLocation>
</comment>
<dbReference type="InterPro" id="IPR050510">
    <property type="entry name" value="Cation_transp_ATPase_P-type"/>
</dbReference>